<feature type="compositionally biased region" description="Basic and acidic residues" evidence="1">
    <location>
        <begin position="58"/>
        <end position="75"/>
    </location>
</feature>
<reference evidence="3" key="1">
    <citation type="journal article" date="2013" name="Nat. Genet.">
        <title>The draft genomes of soft-shell turtle and green sea turtle yield insights into the development and evolution of the turtle-specific body plan.</title>
        <authorList>
            <person name="Wang Z."/>
            <person name="Pascual-Anaya J."/>
            <person name="Zadissa A."/>
            <person name="Li W."/>
            <person name="Niimura Y."/>
            <person name="Huang Z."/>
            <person name="Li C."/>
            <person name="White S."/>
            <person name="Xiong Z."/>
            <person name="Fang D."/>
            <person name="Wang B."/>
            <person name="Ming Y."/>
            <person name="Chen Y."/>
            <person name="Zheng Y."/>
            <person name="Kuraku S."/>
            <person name="Pignatelli M."/>
            <person name="Herrero J."/>
            <person name="Beal K."/>
            <person name="Nozawa M."/>
            <person name="Li Q."/>
            <person name="Wang J."/>
            <person name="Zhang H."/>
            <person name="Yu L."/>
            <person name="Shigenobu S."/>
            <person name="Wang J."/>
            <person name="Liu J."/>
            <person name="Flicek P."/>
            <person name="Searle S."/>
            <person name="Wang J."/>
            <person name="Kuratani S."/>
            <person name="Yin Y."/>
            <person name="Aken B."/>
            <person name="Zhang G."/>
            <person name="Irie N."/>
        </authorList>
    </citation>
    <scope>NUCLEOTIDE SEQUENCE [LARGE SCALE GENOMIC DNA]</scope>
</reference>
<organism evidence="2 3">
    <name type="scientific">Chelonia mydas</name>
    <name type="common">Green sea-turtle</name>
    <name type="synonym">Chelonia agassizi</name>
    <dbReference type="NCBI Taxonomy" id="8469"/>
    <lineage>
        <taxon>Eukaryota</taxon>
        <taxon>Metazoa</taxon>
        <taxon>Chordata</taxon>
        <taxon>Craniata</taxon>
        <taxon>Vertebrata</taxon>
        <taxon>Euteleostomi</taxon>
        <taxon>Archelosauria</taxon>
        <taxon>Testudinata</taxon>
        <taxon>Testudines</taxon>
        <taxon>Cryptodira</taxon>
        <taxon>Durocryptodira</taxon>
        <taxon>Americhelydia</taxon>
        <taxon>Chelonioidea</taxon>
        <taxon>Cheloniidae</taxon>
        <taxon>Chelonia</taxon>
    </lineage>
</organism>
<gene>
    <name evidence="2" type="ORF">UY3_09578</name>
</gene>
<sequence length="88" mass="9214">MFAGLCDKRHLAAGAAERDPSSVAILAPCPASSDLTAAGTLQDGHESLLDGSEELLRDRQTGTDGAADTRPKEQPRLCMRFSSSLTGL</sequence>
<evidence type="ECO:0000313" key="2">
    <source>
        <dbReference type="EMBL" id="EMP33248.1"/>
    </source>
</evidence>
<dbReference type="Proteomes" id="UP000031443">
    <property type="component" value="Unassembled WGS sequence"/>
</dbReference>
<evidence type="ECO:0000313" key="3">
    <source>
        <dbReference type="Proteomes" id="UP000031443"/>
    </source>
</evidence>
<evidence type="ECO:0000256" key="1">
    <source>
        <dbReference type="SAM" id="MobiDB-lite"/>
    </source>
</evidence>
<dbReference type="AlphaFoldDB" id="M7BMK5"/>
<feature type="region of interest" description="Disordered" evidence="1">
    <location>
        <begin position="58"/>
        <end position="88"/>
    </location>
</feature>
<dbReference type="EMBL" id="KB536575">
    <property type="protein sequence ID" value="EMP33248.1"/>
    <property type="molecule type" value="Genomic_DNA"/>
</dbReference>
<protein>
    <submittedName>
        <fullName evidence="2">Uncharacterized protein</fullName>
    </submittedName>
</protein>
<accession>M7BMK5</accession>
<proteinExistence type="predicted"/>
<keyword evidence="3" id="KW-1185">Reference proteome</keyword>
<name>M7BMK5_CHEMY</name>